<dbReference type="InterPro" id="IPR038765">
    <property type="entry name" value="Papain-like_cys_pep_sf"/>
</dbReference>
<feature type="domain" description="Cathepsin propeptide inhibitor" evidence="7">
    <location>
        <begin position="39"/>
        <end position="96"/>
    </location>
</feature>
<dbReference type="Proteomes" id="UP000823749">
    <property type="component" value="Chromosome 6"/>
</dbReference>
<evidence type="ECO:0000259" key="7">
    <source>
        <dbReference type="SMART" id="SM00848"/>
    </source>
</evidence>
<dbReference type="InterPro" id="IPR013201">
    <property type="entry name" value="Prot_inhib_I29"/>
</dbReference>
<keyword evidence="10" id="KW-1185">Reference proteome</keyword>
<keyword evidence="4" id="KW-1015">Disulfide bond</keyword>
<dbReference type="InterPro" id="IPR025660">
    <property type="entry name" value="Pept_his_AS"/>
</dbReference>
<keyword evidence="5" id="KW-0732">Signal</keyword>
<dbReference type="FunFam" id="3.90.70.10:FF:000204">
    <property type="entry name" value="Papain"/>
    <property type="match status" value="1"/>
</dbReference>
<dbReference type="PROSITE" id="PS00640">
    <property type="entry name" value="THIOL_PROTEASE_ASN"/>
    <property type="match status" value="1"/>
</dbReference>
<dbReference type="EMBL" id="JACTNZ010000006">
    <property type="protein sequence ID" value="KAG5545145.1"/>
    <property type="molecule type" value="Genomic_DNA"/>
</dbReference>
<dbReference type="EMBL" id="JACTNZ010000006">
    <property type="protein sequence ID" value="KAG5545141.1"/>
    <property type="molecule type" value="Genomic_DNA"/>
</dbReference>
<dbReference type="AlphaFoldDB" id="A0AAV6JYC8"/>
<keyword evidence="2" id="KW-0378">Hydrolase</keyword>
<dbReference type="InterPro" id="IPR025661">
    <property type="entry name" value="Pept_asp_AS"/>
</dbReference>
<keyword evidence="2" id="KW-0788">Thiol protease</keyword>
<dbReference type="Gene3D" id="3.90.70.10">
    <property type="entry name" value="Cysteine proteinases"/>
    <property type="match status" value="1"/>
</dbReference>
<dbReference type="SMART" id="SM00645">
    <property type="entry name" value="Pept_C1"/>
    <property type="match status" value="1"/>
</dbReference>
<evidence type="ECO:0000313" key="8">
    <source>
        <dbReference type="EMBL" id="KAG5545141.1"/>
    </source>
</evidence>
<dbReference type="Pfam" id="PF00112">
    <property type="entry name" value="Peptidase_C1"/>
    <property type="match status" value="1"/>
</dbReference>
<keyword evidence="3" id="KW-0865">Zymogen</keyword>
<gene>
    <name evidence="8" type="ORF">RHGRI_017569</name>
    <name evidence="9" type="ORF">RHGRI_017573</name>
</gene>
<dbReference type="InterPro" id="IPR000668">
    <property type="entry name" value="Peptidase_C1A_C"/>
</dbReference>
<evidence type="ECO:0000313" key="10">
    <source>
        <dbReference type="Proteomes" id="UP000823749"/>
    </source>
</evidence>
<organism evidence="8 10">
    <name type="scientific">Rhododendron griersonianum</name>
    <dbReference type="NCBI Taxonomy" id="479676"/>
    <lineage>
        <taxon>Eukaryota</taxon>
        <taxon>Viridiplantae</taxon>
        <taxon>Streptophyta</taxon>
        <taxon>Embryophyta</taxon>
        <taxon>Tracheophyta</taxon>
        <taxon>Spermatophyta</taxon>
        <taxon>Magnoliopsida</taxon>
        <taxon>eudicotyledons</taxon>
        <taxon>Gunneridae</taxon>
        <taxon>Pentapetalae</taxon>
        <taxon>asterids</taxon>
        <taxon>Ericales</taxon>
        <taxon>Ericaceae</taxon>
        <taxon>Ericoideae</taxon>
        <taxon>Rhodoreae</taxon>
        <taxon>Rhododendron</taxon>
    </lineage>
</organism>
<dbReference type="CDD" id="cd02248">
    <property type="entry name" value="Peptidase_C1A"/>
    <property type="match status" value="1"/>
</dbReference>
<reference evidence="8 10" key="1">
    <citation type="submission" date="2020-08" db="EMBL/GenBank/DDBJ databases">
        <title>Plant Genome Project.</title>
        <authorList>
            <person name="Zhang R.-G."/>
        </authorList>
    </citation>
    <scope>NUCLEOTIDE SEQUENCE [LARGE SCALE GENOMIC DNA]</scope>
    <source>
        <strain evidence="8">WSP0</strain>
        <tissue evidence="8">Leaf</tissue>
    </source>
</reference>
<evidence type="ECO:0000313" key="9">
    <source>
        <dbReference type="EMBL" id="KAG5545145.1"/>
    </source>
</evidence>
<accession>A0AAV6JYC8</accession>
<feature type="signal peptide" evidence="5">
    <location>
        <begin position="1"/>
        <end position="27"/>
    </location>
</feature>
<dbReference type="InterPro" id="IPR013128">
    <property type="entry name" value="Peptidase_C1A"/>
</dbReference>
<dbReference type="SMART" id="SM00848">
    <property type="entry name" value="Inhibitor_I29"/>
    <property type="match status" value="1"/>
</dbReference>
<proteinExistence type="inferred from homology"/>
<comment type="caution">
    <text evidence="8">The sequence shown here is derived from an EMBL/GenBank/DDBJ whole genome shotgun (WGS) entry which is preliminary data.</text>
</comment>
<dbReference type="GO" id="GO:0008234">
    <property type="term" value="F:cysteine-type peptidase activity"/>
    <property type="evidence" value="ECO:0007669"/>
    <property type="project" value="UniProtKB-KW"/>
</dbReference>
<keyword evidence="2" id="KW-0645">Protease</keyword>
<evidence type="ECO:0000256" key="1">
    <source>
        <dbReference type="ARBA" id="ARBA00008455"/>
    </source>
</evidence>
<dbReference type="InterPro" id="IPR039417">
    <property type="entry name" value="Peptidase_C1A_papain-like"/>
</dbReference>
<comment type="similarity">
    <text evidence="1">Belongs to the peptidase C1 family.</text>
</comment>
<evidence type="ECO:0000259" key="6">
    <source>
        <dbReference type="SMART" id="SM00645"/>
    </source>
</evidence>
<evidence type="ECO:0000256" key="2">
    <source>
        <dbReference type="ARBA" id="ARBA00022807"/>
    </source>
</evidence>
<dbReference type="PRINTS" id="PR00705">
    <property type="entry name" value="PAPAIN"/>
</dbReference>
<feature type="domain" description="Peptidase C1A papain C-terminal" evidence="6">
    <location>
        <begin position="92"/>
        <end position="301"/>
    </location>
</feature>
<evidence type="ECO:0000256" key="4">
    <source>
        <dbReference type="ARBA" id="ARBA00023157"/>
    </source>
</evidence>
<name>A0AAV6JYC8_9ERIC</name>
<protein>
    <submittedName>
        <fullName evidence="8">Uncharacterized protein</fullName>
    </submittedName>
</protein>
<evidence type="ECO:0000256" key="5">
    <source>
        <dbReference type="SAM" id="SignalP"/>
    </source>
</evidence>
<dbReference type="SUPFAM" id="SSF54001">
    <property type="entry name" value="Cysteine proteinases"/>
    <property type="match status" value="1"/>
</dbReference>
<dbReference type="PROSITE" id="PS00639">
    <property type="entry name" value="THIOL_PROTEASE_HIS"/>
    <property type="match status" value="1"/>
</dbReference>
<evidence type="ECO:0000256" key="3">
    <source>
        <dbReference type="ARBA" id="ARBA00023145"/>
    </source>
</evidence>
<dbReference type="PANTHER" id="PTHR12411">
    <property type="entry name" value="CYSTEINE PROTEASE FAMILY C1-RELATED"/>
    <property type="match status" value="1"/>
</dbReference>
<dbReference type="Gene3D" id="1.10.287.2250">
    <property type="match status" value="1"/>
</dbReference>
<feature type="chain" id="PRO_5044714857" evidence="5">
    <location>
        <begin position="28"/>
        <end position="302"/>
    </location>
</feature>
<dbReference type="GO" id="GO:0006508">
    <property type="term" value="P:proteolysis"/>
    <property type="evidence" value="ECO:0007669"/>
    <property type="project" value="InterPro"/>
</dbReference>
<sequence>MASTIKDQCISLVVLFVLGALTSQAMSRSLQDASISEKHKQWMARYGRVYKDLEEEGQRLKIFKDNVEYTESSNKDANKHYKLAVNQFADLTNEEFKLRNTFKSRCCWAFSVVASMEGIVELTTGTLTSLSEQELVDCDTSGQEKGCNGGLMDSAFQFIIQNQGLTTEANYPYQGTQGTCNTNATANPAATITGYEDVPTNNETALLIAVANQPVSVAIDVGGSDFQFYSSSVLTGACGTTLDHGVAAVGYGIDINDGTNYWLVKNSWGTRWGEEGYIRMQRYIDAKEGLCGIAMQPSYPTA</sequence>
<dbReference type="Pfam" id="PF08246">
    <property type="entry name" value="Inhibitor_I29"/>
    <property type="match status" value="1"/>
</dbReference>